<evidence type="ECO:0000313" key="2">
    <source>
        <dbReference type="Proteomes" id="UP000567922"/>
    </source>
</evidence>
<comment type="caution">
    <text evidence="1">The sequence shown here is derived from an EMBL/GenBank/DDBJ whole genome shotgun (WGS) entry which is preliminary data.</text>
</comment>
<organism evidence="1 2">
    <name type="scientific">Hoyosella altamirensis</name>
    <dbReference type="NCBI Taxonomy" id="616997"/>
    <lineage>
        <taxon>Bacteria</taxon>
        <taxon>Bacillati</taxon>
        <taxon>Actinomycetota</taxon>
        <taxon>Actinomycetes</taxon>
        <taxon>Mycobacteriales</taxon>
        <taxon>Hoyosellaceae</taxon>
        <taxon>Hoyosella</taxon>
    </lineage>
</organism>
<name>A0A839RV02_9ACTN</name>
<evidence type="ECO:0000313" key="1">
    <source>
        <dbReference type="EMBL" id="MBB3040179.1"/>
    </source>
</evidence>
<dbReference type="EMBL" id="JACHWS010000011">
    <property type="protein sequence ID" value="MBB3040179.1"/>
    <property type="molecule type" value="Genomic_DNA"/>
</dbReference>
<dbReference type="RefSeq" id="WP_064442639.1">
    <property type="nucleotide sequence ID" value="NZ_BDDI01000031.1"/>
</dbReference>
<keyword evidence="2" id="KW-1185">Reference proteome</keyword>
<protein>
    <submittedName>
        <fullName evidence="1">Uncharacterized protein</fullName>
    </submittedName>
</protein>
<dbReference type="AlphaFoldDB" id="A0A839RV02"/>
<accession>A0A839RV02</accession>
<sequence>MMHKWDPKWPGAVHKALRQALVDGIERTGQPFKIIASGLDRFHVIVIFLHLEGPTYYGLRWDTRVSPTGMQCDEPDEIAGEIAWLCIFEPQGATKESIERVKSSNDILWLGTIPRPEVITNINQVPSEWFWKQQ</sequence>
<reference evidence="1 2" key="1">
    <citation type="submission" date="2020-08" db="EMBL/GenBank/DDBJ databases">
        <title>Sequencing the genomes of 1000 actinobacteria strains.</title>
        <authorList>
            <person name="Klenk H.-P."/>
        </authorList>
    </citation>
    <scope>NUCLEOTIDE SEQUENCE [LARGE SCALE GENOMIC DNA]</scope>
    <source>
        <strain evidence="1 2">DSM 45258</strain>
    </source>
</reference>
<dbReference type="Proteomes" id="UP000567922">
    <property type="component" value="Unassembled WGS sequence"/>
</dbReference>
<gene>
    <name evidence="1" type="ORF">FHU29_004674</name>
</gene>
<proteinExistence type="predicted"/>